<dbReference type="Gene3D" id="3.40.50.620">
    <property type="entry name" value="HUPs"/>
    <property type="match status" value="1"/>
</dbReference>
<sequence length="602" mass="64698">MDNSLAKKGRNTTPGYCFKCKIAKSTIEIRYTEYCNPCFLIYLDHKFRTGLRNSRGANQTPGDNVLIAFSGGPCSRALVHLFEFYKSLPAEINAKNPGQPKTYNEIHVAHIDESCLNTPLSYLENDKETPSTGSGVGAGAGVPATKTTMEKAQAIAAMYGFPFHGVRIEDIYDIEWTESEKSDGVATLLTCLPKEQLAISGQAPELVAQIYASPEERSTPESQSLSREEKVQRLQQLLGALTTLTAKETVLEHIRQRLLTQMTKKARCDVLITGTSATKMAIQILELTALGRGYALPHETALVSTWVDGCKTIRPLKDILQRELELFNALKGLDTIPNNGVDLEPTLQAKSAAKSIGRLTSSFIVGLDKEFPSTAATVCKTAAKLTMPAEATYQNRCPVCAGPVQQGVQTWKSRITVTTPPSSSLSSSSSSSSSSLPAADAGHGQADTGCGSSGICCGSGSRSGALSTRTGEQGRCGSNSGSHTSPAQPNLEFSSLLCYGCLTNLRDLDLKQLNHLSARDDDNDDDDTAAQTHVSSPPAFVLPPFMTETLLNRQGYDSAEAYKAASAAASSTNVRDPREALREQIQEFLINDSDDGSDDDTE</sequence>
<dbReference type="InterPro" id="IPR019407">
    <property type="entry name" value="CTU2"/>
</dbReference>
<organism evidence="5 6">
    <name type="scientific">Actinomortierella ambigua</name>
    <dbReference type="NCBI Taxonomy" id="1343610"/>
    <lineage>
        <taxon>Eukaryota</taxon>
        <taxon>Fungi</taxon>
        <taxon>Fungi incertae sedis</taxon>
        <taxon>Mucoromycota</taxon>
        <taxon>Mortierellomycotina</taxon>
        <taxon>Mortierellomycetes</taxon>
        <taxon>Mortierellales</taxon>
        <taxon>Mortierellaceae</taxon>
        <taxon>Actinomortierella</taxon>
    </lineage>
</organism>
<evidence type="ECO:0000256" key="1">
    <source>
        <dbReference type="ARBA" id="ARBA00022490"/>
    </source>
</evidence>
<dbReference type="Pfam" id="PF10288">
    <property type="entry name" value="CTU2"/>
    <property type="match status" value="1"/>
</dbReference>
<evidence type="ECO:0000256" key="2">
    <source>
        <dbReference type="ARBA" id="ARBA00022694"/>
    </source>
</evidence>
<keyword evidence="1 3" id="KW-0963">Cytoplasm</keyword>
<evidence type="ECO:0000313" key="6">
    <source>
        <dbReference type="Proteomes" id="UP000807716"/>
    </source>
</evidence>
<dbReference type="GO" id="GO:0016783">
    <property type="term" value="F:sulfurtransferase activity"/>
    <property type="evidence" value="ECO:0007669"/>
    <property type="project" value="TreeGrafter"/>
</dbReference>
<evidence type="ECO:0000313" key="5">
    <source>
        <dbReference type="EMBL" id="KAG0269764.1"/>
    </source>
</evidence>
<dbReference type="OrthoDB" id="25129at2759"/>
<dbReference type="PANTHER" id="PTHR20882:SF14">
    <property type="entry name" value="CYTOPLASMIC TRNA 2-THIOLATION PROTEIN 2"/>
    <property type="match status" value="1"/>
</dbReference>
<comment type="function">
    <text evidence="3">Plays a central role in 2-thiolation of mcm(5)S(2)U at tRNA wobble positions of tRNA(Lys), tRNA(Glu) and tRNA(Gln). May act by forming a heterodimer with NCS6 that ligates sulfur from thiocarboxylated URM1 onto the uridine of tRNAs at wobble position. Prior mcm(5) tRNA modification by the elongator complex is required for 2-thiolation. May also be involved in protein urmylation.</text>
</comment>
<name>A0A9P6UCN5_9FUNG</name>
<feature type="region of interest" description="Disordered" evidence="4">
    <location>
        <begin position="417"/>
        <end position="444"/>
    </location>
</feature>
<comment type="pathway">
    <text evidence="3">tRNA modification; 5-methoxycarbonylmethyl-2-thiouridine-tRNA biosynthesis.</text>
</comment>
<dbReference type="HAMAP" id="MF_03054">
    <property type="entry name" value="CTU2"/>
    <property type="match status" value="1"/>
</dbReference>
<keyword evidence="2 3" id="KW-0819">tRNA processing</keyword>
<keyword evidence="6" id="KW-1185">Reference proteome</keyword>
<comment type="similarity">
    <text evidence="3">Belongs to the CTU2/NCS2 family.</text>
</comment>
<dbReference type="GO" id="GO:0005829">
    <property type="term" value="C:cytosol"/>
    <property type="evidence" value="ECO:0007669"/>
    <property type="project" value="TreeGrafter"/>
</dbReference>
<reference evidence="5" key="1">
    <citation type="journal article" date="2020" name="Fungal Divers.">
        <title>Resolving the Mortierellaceae phylogeny through synthesis of multi-gene phylogenetics and phylogenomics.</title>
        <authorList>
            <person name="Vandepol N."/>
            <person name="Liber J."/>
            <person name="Desiro A."/>
            <person name="Na H."/>
            <person name="Kennedy M."/>
            <person name="Barry K."/>
            <person name="Grigoriev I.V."/>
            <person name="Miller A.N."/>
            <person name="O'Donnell K."/>
            <person name="Stajich J.E."/>
            <person name="Bonito G."/>
        </authorList>
    </citation>
    <scope>NUCLEOTIDE SEQUENCE</scope>
    <source>
        <strain evidence="5">BC1065</strain>
    </source>
</reference>
<dbReference type="GO" id="GO:0002143">
    <property type="term" value="P:tRNA wobble position uridine thiolation"/>
    <property type="evidence" value="ECO:0007669"/>
    <property type="project" value="TreeGrafter"/>
</dbReference>
<dbReference type="GO" id="GO:0000049">
    <property type="term" value="F:tRNA binding"/>
    <property type="evidence" value="ECO:0007669"/>
    <property type="project" value="InterPro"/>
</dbReference>
<comment type="caution">
    <text evidence="5">The sequence shown here is derived from an EMBL/GenBank/DDBJ whole genome shotgun (WGS) entry which is preliminary data.</text>
</comment>
<dbReference type="PANTHER" id="PTHR20882">
    <property type="entry name" value="CYTOPLASMIC TRNA 2-THIOLATION PROTEIN 2"/>
    <property type="match status" value="1"/>
</dbReference>
<gene>
    <name evidence="3 5" type="primary">CTU2</name>
    <name evidence="3" type="synonym">NCS2</name>
    <name evidence="5" type="ORF">DFQ27_002180</name>
</gene>
<feature type="region of interest" description="Disordered" evidence="4">
    <location>
        <begin position="468"/>
        <end position="487"/>
    </location>
</feature>
<evidence type="ECO:0000256" key="4">
    <source>
        <dbReference type="SAM" id="MobiDB-lite"/>
    </source>
</evidence>
<proteinExistence type="inferred from homology"/>
<dbReference type="InterPro" id="IPR014729">
    <property type="entry name" value="Rossmann-like_a/b/a_fold"/>
</dbReference>
<dbReference type="SUPFAM" id="SSF52402">
    <property type="entry name" value="Adenine nucleotide alpha hydrolases-like"/>
    <property type="match status" value="1"/>
</dbReference>
<dbReference type="AlphaFoldDB" id="A0A9P6UCN5"/>
<feature type="region of interest" description="Disordered" evidence="4">
    <location>
        <begin position="519"/>
        <end position="538"/>
    </location>
</feature>
<dbReference type="GO" id="GO:0032447">
    <property type="term" value="P:protein urmylation"/>
    <property type="evidence" value="ECO:0007669"/>
    <property type="project" value="UniProtKB-UniRule"/>
</dbReference>
<protein>
    <recommendedName>
        <fullName evidence="3">Cytoplasmic tRNA 2-thiolation protein 2</fullName>
    </recommendedName>
</protein>
<evidence type="ECO:0000256" key="3">
    <source>
        <dbReference type="HAMAP-Rule" id="MF_03054"/>
    </source>
</evidence>
<feature type="compositionally biased region" description="Low complexity" evidence="4">
    <location>
        <begin position="422"/>
        <end position="436"/>
    </location>
</feature>
<dbReference type="Proteomes" id="UP000807716">
    <property type="component" value="Unassembled WGS sequence"/>
</dbReference>
<dbReference type="GO" id="GO:0016779">
    <property type="term" value="F:nucleotidyltransferase activity"/>
    <property type="evidence" value="ECO:0007669"/>
    <property type="project" value="UniProtKB-UniRule"/>
</dbReference>
<comment type="subcellular location">
    <subcellularLocation>
        <location evidence="3">Cytoplasm</location>
    </subcellularLocation>
</comment>
<dbReference type="EMBL" id="JAAAJB010000018">
    <property type="protein sequence ID" value="KAG0269764.1"/>
    <property type="molecule type" value="Genomic_DNA"/>
</dbReference>
<accession>A0A9P6UCN5</accession>